<reference evidence="1" key="1">
    <citation type="journal article" date="2013" name="Genome Biol.">
        <title>Draft genome of the mountain pine beetle, Dendroctonus ponderosae Hopkins, a major forest pest.</title>
        <authorList>
            <person name="Keeling C.I."/>
            <person name="Yuen M.M."/>
            <person name="Liao N.Y."/>
            <person name="Docking T.R."/>
            <person name="Chan S.K."/>
            <person name="Taylor G.A."/>
            <person name="Palmquist D.L."/>
            <person name="Jackman S.D."/>
            <person name="Nguyen A."/>
            <person name="Li M."/>
            <person name="Henderson H."/>
            <person name="Janes J.K."/>
            <person name="Zhao Y."/>
            <person name="Pandoh P."/>
            <person name="Moore R."/>
            <person name="Sperling F.A."/>
            <person name="Huber D.P."/>
            <person name="Birol I."/>
            <person name="Jones S.J."/>
            <person name="Bohlmann J."/>
        </authorList>
    </citation>
    <scope>NUCLEOTIDE SEQUENCE</scope>
</reference>
<accession>N6UE70</accession>
<gene>
    <name evidence="1" type="ORF">YQE_06544</name>
</gene>
<feature type="non-terminal residue" evidence="1">
    <location>
        <position position="1"/>
    </location>
</feature>
<sequence>MFSPTDWNYWPFDLAKCQKRGLDDYVQIGGSLGLDNGNMKLADSSSYPEVRLSLAGFRKGFSRTEHIRAVYTLIEKCTEYRIPLHMTFVDYQTVCDSIETWAVLRTMDRSRIDSTYSNLIRHIYEHATLHA</sequence>
<proteinExistence type="predicted"/>
<name>N6UE70_DENPD</name>
<dbReference type="AlphaFoldDB" id="N6UE70"/>
<dbReference type="OrthoDB" id="6744687at2759"/>
<dbReference type="HOGENOM" id="CLU_1929722_0_0_1"/>
<evidence type="ECO:0000313" key="1">
    <source>
        <dbReference type="EMBL" id="ENN76952.1"/>
    </source>
</evidence>
<organism evidence="1">
    <name type="scientific">Dendroctonus ponderosae</name>
    <name type="common">Mountain pine beetle</name>
    <dbReference type="NCBI Taxonomy" id="77166"/>
    <lineage>
        <taxon>Eukaryota</taxon>
        <taxon>Metazoa</taxon>
        <taxon>Ecdysozoa</taxon>
        <taxon>Arthropoda</taxon>
        <taxon>Hexapoda</taxon>
        <taxon>Insecta</taxon>
        <taxon>Pterygota</taxon>
        <taxon>Neoptera</taxon>
        <taxon>Endopterygota</taxon>
        <taxon>Coleoptera</taxon>
        <taxon>Polyphaga</taxon>
        <taxon>Cucujiformia</taxon>
        <taxon>Curculionidae</taxon>
        <taxon>Scolytinae</taxon>
        <taxon>Dendroctonus</taxon>
    </lineage>
</organism>
<dbReference type="EMBL" id="KB740965">
    <property type="protein sequence ID" value="ENN76952.1"/>
    <property type="molecule type" value="Genomic_DNA"/>
</dbReference>
<protein>
    <submittedName>
        <fullName evidence="1">Uncharacterized protein</fullName>
    </submittedName>
</protein>